<accession>A0ACC0V7R4</accession>
<comment type="caution">
    <text evidence="1">The sequence shown here is derived from an EMBL/GenBank/DDBJ whole genome shotgun (WGS) entry which is preliminary data.</text>
</comment>
<gene>
    <name evidence="1" type="ORF">N3K66_001792</name>
</gene>
<evidence type="ECO:0000313" key="2">
    <source>
        <dbReference type="Proteomes" id="UP001163324"/>
    </source>
</evidence>
<reference evidence="1" key="1">
    <citation type="submission" date="2022-10" db="EMBL/GenBank/DDBJ databases">
        <title>Complete Genome of Trichothecium roseum strain YXFP-22015, a Plant Pathogen Isolated from Citrus.</title>
        <authorList>
            <person name="Wang Y."/>
            <person name="Zhu L."/>
        </authorList>
    </citation>
    <scope>NUCLEOTIDE SEQUENCE</scope>
    <source>
        <strain evidence="1">YXFP-22015</strain>
    </source>
</reference>
<keyword evidence="2" id="KW-1185">Reference proteome</keyword>
<organism evidence="1 2">
    <name type="scientific">Trichothecium roseum</name>
    <dbReference type="NCBI Taxonomy" id="47278"/>
    <lineage>
        <taxon>Eukaryota</taxon>
        <taxon>Fungi</taxon>
        <taxon>Dikarya</taxon>
        <taxon>Ascomycota</taxon>
        <taxon>Pezizomycotina</taxon>
        <taxon>Sordariomycetes</taxon>
        <taxon>Hypocreomycetidae</taxon>
        <taxon>Hypocreales</taxon>
        <taxon>Hypocreales incertae sedis</taxon>
        <taxon>Trichothecium</taxon>
    </lineage>
</organism>
<proteinExistence type="predicted"/>
<dbReference type="Proteomes" id="UP001163324">
    <property type="component" value="Chromosome 2"/>
</dbReference>
<protein>
    <submittedName>
        <fullName evidence="1">Uncharacterized protein</fullName>
    </submittedName>
</protein>
<dbReference type="EMBL" id="CM047941">
    <property type="protein sequence ID" value="KAI9902440.1"/>
    <property type="molecule type" value="Genomic_DNA"/>
</dbReference>
<evidence type="ECO:0000313" key="1">
    <source>
        <dbReference type="EMBL" id="KAI9902440.1"/>
    </source>
</evidence>
<sequence length="515" mass="57974">MAMRYAMAAAATLASLLLPPRGTTAISLPGFPYHYKEGPAGNSTRWTENGVLCGRMPMTRDYTGYIEVGAPDESVQMWFWFFEAYHQPETAPIALVLPGTPGLAASELVFGPTGPCAWRPHDPWPVANQWTLSRRVSLLYVDAPAPAGLSYVARESPREPRAPPLTPSRDPEYYVWNLLQGFFRAWPEHAGREVHIWSGDAAAPSAIDLAAHVLERNHLVGAPGVEDQGARVVRLASLGLESPVLEVAKQYEHSLAYARDNPYRALLSAGEQRRLRAEYEFDHLRRLKVCALAPWRDCAAQLRDYRRLWRELTVGWWTVDKGRSAWHDRPSFDPLDLRERRPRRTFESLHGRPEHVGRVAPWLNKEGVAQQLGARIEGWDHKKEGYETFVKWIEDELEARQAHLLITPPGLRAIIEEMSWDGREAFLNGTAQPVFATVATADTPKDFGYTPPGQSVIGEYRHGGGLAWMKLYERGHDLTKDDPGVIREIFENHMFGQAYSHLAGTELLYGSDVES</sequence>
<name>A0ACC0V7R4_9HYPO</name>